<reference evidence="1 2" key="2">
    <citation type="submission" date="2018-11" db="EMBL/GenBank/DDBJ databases">
        <authorList>
            <consortium name="Pathogen Informatics"/>
        </authorList>
    </citation>
    <scope>NUCLEOTIDE SEQUENCE [LARGE SCALE GENOMIC DNA]</scope>
</reference>
<reference evidence="3" key="1">
    <citation type="submission" date="2016-06" db="UniProtKB">
        <authorList>
            <consortium name="WormBaseParasite"/>
        </authorList>
    </citation>
    <scope>IDENTIFICATION</scope>
</reference>
<dbReference type="Proteomes" id="UP000267606">
    <property type="component" value="Unassembled WGS sequence"/>
</dbReference>
<keyword evidence="2" id="KW-1185">Reference proteome</keyword>
<evidence type="ECO:0000313" key="3">
    <source>
        <dbReference type="WBParaSite" id="OFLC_0000495201-mRNA-1"/>
    </source>
</evidence>
<gene>
    <name evidence="1" type="ORF">OFLC_LOCUS4954</name>
</gene>
<sequence>MVKKQITKKIGNNMNSGYSLVCYLCDGVGESNCFGATCIGTACIKRAGLIHGFLRVQKMCQQTSEPLLEYCETNVLWKGGTAILLKMPLSLLLPLISIIKGIGVTTTSPKTPLSSSSSINFPVFISDTWMIISNIPCN</sequence>
<evidence type="ECO:0000313" key="1">
    <source>
        <dbReference type="EMBL" id="VDO41578.1"/>
    </source>
</evidence>
<evidence type="ECO:0000313" key="2">
    <source>
        <dbReference type="Proteomes" id="UP000267606"/>
    </source>
</evidence>
<dbReference type="WBParaSite" id="OFLC_0000495201-mRNA-1">
    <property type="protein sequence ID" value="OFLC_0000495201-mRNA-1"/>
    <property type="gene ID" value="OFLC_0000495201"/>
</dbReference>
<dbReference type="AlphaFoldDB" id="A0A183HBU1"/>
<protein>
    <submittedName>
        <fullName evidence="1 3">Uncharacterized protein</fullName>
    </submittedName>
</protein>
<accession>A0A183HBU1</accession>
<proteinExistence type="predicted"/>
<dbReference type="EMBL" id="UZAJ01004033">
    <property type="protein sequence ID" value="VDO41578.1"/>
    <property type="molecule type" value="Genomic_DNA"/>
</dbReference>
<organism evidence="3">
    <name type="scientific">Onchocerca flexuosa</name>
    <dbReference type="NCBI Taxonomy" id="387005"/>
    <lineage>
        <taxon>Eukaryota</taxon>
        <taxon>Metazoa</taxon>
        <taxon>Ecdysozoa</taxon>
        <taxon>Nematoda</taxon>
        <taxon>Chromadorea</taxon>
        <taxon>Rhabditida</taxon>
        <taxon>Spirurina</taxon>
        <taxon>Spiruromorpha</taxon>
        <taxon>Filarioidea</taxon>
        <taxon>Onchocercidae</taxon>
        <taxon>Onchocerca</taxon>
    </lineage>
</organism>
<name>A0A183HBU1_9BILA</name>